<feature type="compositionally biased region" description="Basic residues" evidence="5">
    <location>
        <begin position="718"/>
        <end position="727"/>
    </location>
</feature>
<feature type="compositionally biased region" description="Low complexity" evidence="5">
    <location>
        <begin position="115"/>
        <end position="125"/>
    </location>
</feature>
<feature type="region of interest" description="Disordered" evidence="5">
    <location>
        <begin position="1"/>
        <end position="201"/>
    </location>
</feature>
<feature type="compositionally biased region" description="Basic and acidic residues" evidence="5">
    <location>
        <begin position="63"/>
        <end position="110"/>
    </location>
</feature>
<sequence length="727" mass="82099">MALKPKLSLEKTSINDNDDNKDDDDEMIKVMGFGTFGSKRSTNNKPDQVQKSTIKSNTATVVDSRDDNNDDGNESKQSSDSDNKKQIKTARKFDVDEMMGKFYEKLRTDNNEPGSSSMINSMKNSNNDDDSDEDSDDCSPKPQTSNINDDNEDDDDDDDDDLIGPPLPPGFQPNDDSVKTKNNSDAEDDDDDGQYDLNDDNRYSVLPISHEIELKHGNKSVTALALDPNGARLVSGGIDYEVKFWDFGGMDQSLQSFRTITPCQSHSIKHLEFSSNGEFILVISGSCIAKLIDRDGYVKAETIKGDQYISDMKNTKGHIAMLNSGCWHPLERNIFATCSNDGTCRLWDTQVNLRQHHSLMRPRSQHGLRTQPNVCAFSSTMGDLIALGCDDGSVQMWDTRKSFVNTSHLIRDAHQHSTDMSSLMFGYNGMTMATRSTDNTMKLWDMRMVRQTRPFGRQRSEPLYEWTGLSNRYAQTDCSFSPDDRYLMTATSCDERPNNLTDEYGQLHFYSTSTFELIQKIDGRLSSSNIRAIWHPKLNQIVTSGSDGSIQMFYDLKYSVRGALLCSLRKKRKRKEVFTMAQPTIITPHALPLFKQERRKSHFVQMLKDRKDPIKSRRPELPVTGSGSGGRIAAPGKTFASFIARNLGVRAKIDDNEDPREALLRHAKDAEDNPYWVTPAYQQNQPKTIFAQEQLDNKNDDDDDDDNHNDVDNDGPKTKKPKPHIPI</sequence>
<dbReference type="Pfam" id="PF00400">
    <property type="entry name" value="WD40"/>
    <property type="match status" value="3"/>
</dbReference>
<protein>
    <submittedName>
        <fullName evidence="6">WD repeat-containing protein 70</fullName>
    </submittedName>
</protein>
<dbReference type="Proteomes" id="UP000887458">
    <property type="component" value="Unassembled WGS sequence"/>
</dbReference>
<evidence type="ECO:0000256" key="5">
    <source>
        <dbReference type="SAM" id="MobiDB-lite"/>
    </source>
</evidence>
<name>A0ABQ8JIY7_DERPT</name>
<comment type="similarity">
    <text evidence="3">Belongs to the WD repeat GAD-1 family.</text>
</comment>
<reference evidence="6 7" key="2">
    <citation type="journal article" date="2022" name="Mol. Biol. Evol.">
        <title>Comparative Genomics Reveals Insights into the Divergent Evolution of Astigmatic Mites and Household Pest Adaptations.</title>
        <authorList>
            <person name="Xiong Q."/>
            <person name="Wan A.T."/>
            <person name="Liu X."/>
            <person name="Fung C.S."/>
            <person name="Xiao X."/>
            <person name="Malainual N."/>
            <person name="Hou J."/>
            <person name="Wang L."/>
            <person name="Wang M."/>
            <person name="Yang K.Y."/>
            <person name="Cui Y."/>
            <person name="Leung E.L."/>
            <person name="Nong W."/>
            <person name="Shin S.K."/>
            <person name="Au S.W."/>
            <person name="Jeong K.Y."/>
            <person name="Chew F.T."/>
            <person name="Hui J.H."/>
            <person name="Leung T.F."/>
            <person name="Tungtrongchitr A."/>
            <person name="Zhong N."/>
            <person name="Liu Z."/>
            <person name="Tsui S.K."/>
        </authorList>
    </citation>
    <scope>NUCLEOTIDE SEQUENCE [LARGE SCALE GENOMIC DNA]</scope>
    <source>
        <strain evidence="6">Derp</strain>
    </source>
</reference>
<dbReference type="PRINTS" id="PR00320">
    <property type="entry name" value="GPROTEINBRPT"/>
</dbReference>
<organism evidence="6 7">
    <name type="scientific">Dermatophagoides pteronyssinus</name>
    <name type="common">European house dust mite</name>
    <dbReference type="NCBI Taxonomy" id="6956"/>
    <lineage>
        <taxon>Eukaryota</taxon>
        <taxon>Metazoa</taxon>
        <taxon>Ecdysozoa</taxon>
        <taxon>Arthropoda</taxon>
        <taxon>Chelicerata</taxon>
        <taxon>Arachnida</taxon>
        <taxon>Acari</taxon>
        <taxon>Acariformes</taxon>
        <taxon>Sarcoptiformes</taxon>
        <taxon>Astigmata</taxon>
        <taxon>Psoroptidia</taxon>
        <taxon>Analgoidea</taxon>
        <taxon>Pyroglyphidae</taxon>
        <taxon>Dermatophagoidinae</taxon>
        <taxon>Dermatophagoides</taxon>
    </lineage>
</organism>
<feature type="region of interest" description="Disordered" evidence="5">
    <location>
        <begin position="674"/>
        <end position="727"/>
    </location>
</feature>
<feature type="compositionally biased region" description="Basic and acidic residues" evidence="5">
    <location>
        <begin position="708"/>
        <end position="717"/>
    </location>
</feature>
<dbReference type="InterPro" id="IPR015943">
    <property type="entry name" value="WD40/YVTN_repeat-like_dom_sf"/>
</dbReference>
<feature type="compositionally biased region" description="Acidic residues" evidence="5">
    <location>
        <begin position="185"/>
        <end position="198"/>
    </location>
</feature>
<gene>
    <name evidence="6" type="primary">WDR70</name>
    <name evidence="6" type="ORF">DERP_003210</name>
</gene>
<feature type="repeat" description="WD" evidence="4">
    <location>
        <begin position="214"/>
        <end position="246"/>
    </location>
</feature>
<feature type="compositionally biased region" description="Acidic residues" evidence="5">
    <location>
        <begin position="127"/>
        <end position="137"/>
    </location>
</feature>
<accession>A0ABQ8JIY7</accession>
<feature type="compositionally biased region" description="Acidic residues" evidence="5">
    <location>
        <begin position="149"/>
        <end position="162"/>
    </location>
</feature>
<evidence type="ECO:0000256" key="1">
    <source>
        <dbReference type="ARBA" id="ARBA00022574"/>
    </source>
</evidence>
<evidence type="ECO:0000256" key="3">
    <source>
        <dbReference type="ARBA" id="ARBA00038343"/>
    </source>
</evidence>
<dbReference type="SMART" id="SM00320">
    <property type="entry name" value="WD40"/>
    <property type="match status" value="6"/>
</dbReference>
<evidence type="ECO:0000313" key="6">
    <source>
        <dbReference type="EMBL" id="KAH9422534.1"/>
    </source>
</evidence>
<keyword evidence="1 4" id="KW-0853">WD repeat</keyword>
<dbReference type="InterPro" id="IPR001680">
    <property type="entry name" value="WD40_rpt"/>
</dbReference>
<dbReference type="PANTHER" id="PTHR16017">
    <property type="entry name" value="GASTRULATION DEFECTIVE PROTEIN 1-RELATED"/>
    <property type="match status" value="1"/>
</dbReference>
<reference evidence="6 7" key="1">
    <citation type="journal article" date="2018" name="J. Allergy Clin. Immunol.">
        <title>High-quality assembly of Dermatophagoides pteronyssinus genome and transcriptome reveals a wide range of novel allergens.</title>
        <authorList>
            <person name="Liu X.Y."/>
            <person name="Yang K.Y."/>
            <person name="Wang M.Q."/>
            <person name="Kwok J.S."/>
            <person name="Zeng X."/>
            <person name="Yang Z."/>
            <person name="Xiao X.J."/>
            <person name="Lau C.P."/>
            <person name="Li Y."/>
            <person name="Huang Z.M."/>
            <person name="Ba J.G."/>
            <person name="Yim A.K."/>
            <person name="Ouyang C.Y."/>
            <person name="Ngai S.M."/>
            <person name="Chan T.F."/>
            <person name="Leung E.L."/>
            <person name="Liu L."/>
            <person name="Liu Z.G."/>
            <person name="Tsui S.K."/>
        </authorList>
    </citation>
    <scope>NUCLEOTIDE SEQUENCE [LARGE SCALE GENOMIC DNA]</scope>
    <source>
        <strain evidence="6">Derp</strain>
    </source>
</reference>
<dbReference type="Gene3D" id="2.130.10.10">
    <property type="entry name" value="YVTN repeat-like/Quinoprotein amine dehydrogenase"/>
    <property type="match status" value="3"/>
</dbReference>
<evidence type="ECO:0000256" key="4">
    <source>
        <dbReference type="PROSITE-ProRule" id="PRU00221"/>
    </source>
</evidence>
<feature type="compositionally biased region" description="Acidic residues" evidence="5">
    <location>
        <begin position="16"/>
        <end position="26"/>
    </location>
</feature>
<comment type="caution">
    <text evidence="6">The sequence shown here is derived from an EMBL/GenBank/DDBJ whole genome shotgun (WGS) entry which is preliminary data.</text>
</comment>
<dbReference type="PROSITE" id="PS50294">
    <property type="entry name" value="WD_REPEATS_REGION"/>
    <property type="match status" value="2"/>
</dbReference>
<proteinExistence type="inferred from homology"/>
<evidence type="ECO:0000256" key="2">
    <source>
        <dbReference type="ARBA" id="ARBA00022737"/>
    </source>
</evidence>
<feature type="repeat" description="WD" evidence="4">
    <location>
        <begin position="413"/>
        <end position="454"/>
    </location>
</feature>
<dbReference type="InterPro" id="IPR051858">
    <property type="entry name" value="WD_repeat_GAD-1"/>
</dbReference>
<dbReference type="PANTHER" id="PTHR16017:SF0">
    <property type="entry name" value="WD REPEAT-CONTAINING PROTEIN 70"/>
    <property type="match status" value="1"/>
</dbReference>
<dbReference type="PROSITE" id="PS50082">
    <property type="entry name" value="WD_REPEATS_2"/>
    <property type="match status" value="3"/>
</dbReference>
<feature type="compositionally biased region" description="Polar residues" evidence="5">
    <location>
        <begin position="38"/>
        <end position="61"/>
    </location>
</feature>
<evidence type="ECO:0000313" key="7">
    <source>
        <dbReference type="Proteomes" id="UP000887458"/>
    </source>
</evidence>
<dbReference type="EMBL" id="NJHN03000036">
    <property type="protein sequence ID" value="KAH9422534.1"/>
    <property type="molecule type" value="Genomic_DNA"/>
</dbReference>
<keyword evidence="7" id="KW-1185">Reference proteome</keyword>
<dbReference type="SUPFAM" id="SSF50978">
    <property type="entry name" value="WD40 repeat-like"/>
    <property type="match status" value="1"/>
</dbReference>
<dbReference type="InterPro" id="IPR020472">
    <property type="entry name" value="WD40_PAC1"/>
</dbReference>
<feature type="repeat" description="WD" evidence="4">
    <location>
        <begin position="315"/>
        <end position="348"/>
    </location>
</feature>
<keyword evidence="2" id="KW-0677">Repeat</keyword>
<dbReference type="InterPro" id="IPR036322">
    <property type="entry name" value="WD40_repeat_dom_sf"/>
</dbReference>